<evidence type="ECO:0000256" key="5">
    <source>
        <dbReference type="ARBA" id="ARBA00022679"/>
    </source>
</evidence>
<comment type="pathway">
    <text evidence="1 9">Cofactor biosynthesis; NAD(+) biosynthesis; quinolinate from iminoaspartate: step 1/1.</text>
</comment>
<dbReference type="RefSeq" id="WP_077835433.1">
    <property type="nucleotide sequence ID" value="NZ_CP096983.1"/>
</dbReference>
<organism evidence="10 11">
    <name type="scientific">Clostridium felsineum</name>
    <dbReference type="NCBI Taxonomy" id="36839"/>
    <lineage>
        <taxon>Bacteria</taxon>
        <taxon>Bacillati</taxon>
        <taxon>Bacillota</taxon>
        <taxon>Clostridia</taxon>
        <taxon>Eubacteriales</taxon>
        <taxon>Clostridiaceae</taxon>
        <taxon>Clostridium</taxon>
    </lineage>
</organism>
<comment type="subcellular location">
    <subcellularLocation>
        <location evidence="9">Cytoplasm</location>
    </subcellularLocation>
</comment>
<dbReference type="Gene3D" id="3.40.50.10800">
    <property type="entry name" value="NadA-like"/>
    <property type="match status" value="3"/>
</dbReference>
<keyword evidence="9" id="KW-0963">Cytoplasm</keyword>
<dbReference type="GO" id="GO:0034628">
    <property type="term" value="P:'de novo' NAD+ biosynthetic process from L-aspartate"/>
    <property type="evidence" value="ECO:0007669"/>
    <property type="project" value="TreeGrafter"/>
</dbReference>
<evidence type="ECO:0000256" key="3">
    <source>
        <dbReference type="ARBA" id="ARBA00022485"/>
    </source>
</evidence>
<dbReference type="InterPro" id="IPR023066">
    <property type="entry name" value="Quinolinate_synth_type2"/>
</dbReference>
<comment type="function">
    <text evidence="9">Catalyzes the condensation of iminoaspartate with dihydroxyacetone phosphate to form quinolinate.</text>
</comment>
<protein>
    <recommendedName>
        <fullName evidence="2 9">Quinolinate synthase</fullName>
        <ecNumber evidence="2 9">2.5.1.72</ecNumber>
    </recommendedName>
</protein>
<feature type="binding site" evidence="9">
    <location>
        <position position="85"/>
    </location>
    <ligand>
        <name>[4Fe-4S] cluster</name>
        <dbReference type="ChEBI" id="CHEBI:49883"/>
    </ligand>
</feature>
<evidence type="ECO:0000256" key="7">
    <source>
        <dbReference type="ARBA" id="ARBA00023004"/>
    </source>
</evidence>
<keyword evidence="4 9" id="KW-0662">Pyridine nucleotide biosynthesis</keyword>
<keyword evidence="3 9" id="KW-0004">4Fe-4S</keyword>
<dbReference type="STRING" id="84029.CROST_13800"/>
<evidence type="ECO:0000256" key="2">
    <source>
        <dbReference type="ARBA" id="ARBA00012669"/>
    </source>
</evidence>
<sequence length="303" mass="34096">MNENLKEKILELKRQKNAIILAHYYQRPEVQEIADFIGDSYNLSKIAKENNADTIVFCGVKFMAESAKVLSPQKKVLLPQPKAGCPMADMADAEGLAALKAKHPNAKVVCYINSSVEVKALSDTCCTSSNAAKIVKRLEGDEIIFLPDKNLGSYVQEMVPEKNIILWNGFCKVHNMIIPTDIEEIKSKYGDMRILAHPECWKPVRDMADFIGSTGAMIDYAEKDTTSDKYLVVTETGIMYKIQERVPNKTFYPLNNMVCVNMKATHLEDVYNSLLNSTFEINIEEDLRLKALSSLENMLTLGR</sequence>
<dbReference type="EC" id="2.5.1.72" evidence="2 9"/>
<dbReference type="InterPro" id="IPR003473">
    <property type="entry name" value="NadA"/>
</dbReference>
<evidence type="ECO:0000313" key="10">
    <source>
        <dbReference type="EMBL" id="URZ10861.1"/>
    </source>
</evidence>
<dbReference type="PANTHER" id="PTHR30573">
    <property type="entry name" value="QUINOLINATE SYNTHETASE A"/>
    <property type="match status" value="1"/>
</dbReference>
<dbReference type="GO" id="GO:0046872">
    <property type="term" value="F:metal ion binding"/>
    <property type="evidence" value="ECO:0007669"/>
    <property type="project" value="UniProtKB-KW"/>
</dbReference>
<dbReference type="GO" id="GO:0008987">
    <property type="term" value="F:quinolinate synthetase A activity"/>
    <property type="evidence" value="ECO:0007669"/>
    <property type="project" value="UniProtKB-UniRule"/>
</dbReference>
<reference evidence="10 11" key="1">
    <citation type="submission" date="2022-04" db="EMBL/GenBank/DDBJ databases">
        <title>Genome sequence of C. roseum typestrain.</title>
        <authorList>
            <person name="Poehlein A."/>
            <person name="Schoch T."/>
            <person name="Duerre P."/>
            <person name="Daniel R."/>
        </authorList>
    </citation>
    <scope>NUCLEOTIDE SEQUENCE [LARGE SCALE GENOMIC DNA]</scope>
    <source>
        <strain evidence="10 11">DSM 7320</strain>
    </source>
</reference>
<evidence type="ECO:0000256" key="1">
    <source>
        <dbReference type="ARBA" id="ARBA00005065"/>
    </source>
</evidence>
<evidence type="ECO:0000256" key="4">
    <source>
        <dbReference type="ARBA" id="ARBA00022642"/>
    </source>
</evidence>
<evidence type="ECO:0000256" key="6">
    <source>
        <dbReference type="ARBA" id="ARBA00022723"/>
    </source>
</evidence>
<dbReference type="Proteomes" id="UP000190951">
    <property type="component" value="Chromosome"/>
</dbReference>
<name>A0A1S8LRF9_9CLOT</name>
<comment type="similarity">
    <text evidence="9">Belongs to the quinolinate synthase family. Type 2 subfamily.</text>
</comment>
<proteinExistence type="inferred from homology"/>
<feature type="binding site" evidence="9">
    <location>
        <position position="23"/>
    </location>
    <ligand>
        <name>iminosuccinate</name>
        <dbReference type="ChEBI" id="CHEBI:77875"/>
    </ligand>
</feature>
<feature type="binding site" evidence="9">
    <location>
        <position position="171"/>
    </location>
    <ligand>
        <name>[4Fe-4S] cluster</name>
        <dbReference type="ChEBI" id="CHEBI:49883"/>
    </ligand>
</feature>
<keyword evidence="7 9" id="KW-0408">Iron</keyword>
<keyword evidence="8 9" id="KW-0411">Iron-sulfur</keyword>
<keyword evidence="11" id="KW-1185">Reference proteome</keyword>
<feature type="binding site" evidence="9">
    <location>
        <begin position="111"/>
        <end position="113"/>
    </location>
    <ligand>
        <name>iminosuccinate</name>
        <dbReference type="ChEBI" id="CHEBI:77875"/>
    </ligand>
</feature>
<feature type="binding site" evidence="9">
    <location>
        <begin position="197"/>
        <end position="199"/>
    </location>
    <ligand>
        <name>iminosuccinate</name>
        <dbReference type="ChEBI" id="CHEBI:77875"/>
    </ligand>
</feature>
<dbReference type="NCBIfam" id="TIGR00550">
    <property type="entry name" value="nadA"/>
    <property type="match status" value="1"/>
</dbReference>
<evidence type="ECO:0000256" key="8">
    <source>
        <dbReference type="ARBA" id="ARBA00023014"/>
    </source>
</evidence>
<dbReference type="Pfam" id="PF02445">
    <property type="entry name" value="NadA"/>
    <property type="match status" value="1"/>
</dbReference>
<dbReference type="InterPro" id="IPR036094">
    <property type="entry name" value="NadA_sf"/>
</dbReference>
<gene>
    <name evidence="9 10" type="primary">nadA</name>
    <name evidence="10" type="ORF">CROST_015760</name>
</gene>
<dbReference type="AlphaFoldDB" id="A0A1S8LRF9"/>
<keyword evidence="6 9" id="KW-0479">Metal-binding</keyword>
<comment type="cofactor">
    <cofactor evidence="9">
        <name>[4Fe-4S] cluster</name>
        <dbReference type="ChEBI" id="CHEBI:49883"/>
    </cofactor>
    <text evidence="9">Binds 1 [4Fe-4S] cluster per subunit.</text>
</comment>
<dbReference type="GO" id="GO:0051539">
    <property type="term" value="F:4 iron, 4 sulfur cluster binding"/>
    <property type="evidence" value="ECO:0007669"/>
    <property type="project" value="UniProtKB-KW"/>
</dbReference>
<accession>A0A1S8LRF9</accession>
<comment type="catalytic activity">
    <reaction evidence="9">
        <text>iminosuccinate + dihydroxyacetone phosphate = quinolinate + phosphate + 2 H2O + H(+)</text>
        <dbReference type="Rhea" id="RHEA:25888"/>
        <dbReference type="ChEBI" id="CHEBI:15377"/>
        <dbReference type="ChEBI" id="CHEBI:15378"/>
        <dbReference type="ChEBI" id="CHEBI:29959"/>
        <dbReference type="ChEBI" id="CHEBI:43474"/>
        <dbReference type="ChEBI" id="CHEBI:57642"/>
        <dbReference type="ChEBI" id="CHEBI:77875"/>
        <dbReference type="EC" id="2.5.1.72"/>
    </reaction>
</comment>
<feature type="binding site" evidence="9">
    <location>
        <position position="40"/>
    </location>
    <ligand>
        <name>iminosuccinate</name>
        <dbReference type="ChEBI" id="CHEBI:77875"/>
    </ligand>
</feature>
<dbReference type="PANTHER" id="PTHR30573:SF0">
    <property type="entry name" value="QUINOLINATE SYNTHASE, CHLOROPLASTIC"/>
    <property type="match status" value="1"/>
</dbReference>
<feature type="binding site" evidence="9">
    <location>
        <position position="259"/>
    </location>
    <ligand>
        <name>[4Fe-4S] cluster</name>
        <dbReference type="ChEBI" id="CHEBI:49883"/>
    </ligand>
</feature>
<dbReference type="NCBIfam" id="NF006878">
    <property type="entry name" value="PRK09375.1-2"/>
    <property type="match status" value="1"/>
</dbReference>
<dbReference type="GO" id="GO:0005829">
    <property type="term" value="C:cytosol"/>
    <property type="evidence" value="ECO:0007669"/>
    <property type="project" value="TreeGrafter"/>
</dbReference>
<dbReference type="HAMAP" id="MF_00568">
    <property type="entry name" value="NadA_type2"/>
    <property type="match status" value="1"/>
</dbReference>
<keyword evidence="5 9" id="KW-0808">Transferase</keyword>
<evidence type="ECO:0000313" key="11">
    <source>
        <dbReference type="Proteomes" id="UP000190951"/>
    </source>
</evidence>
<feature type="binding site" evidence="9">
    <location>
        <position position="128"/>
    </location>
    <ligand>
        <name>iminosuccinate</name>
        <dbReference type="ChEBI" id="CHEBI:77875"/>
    </ligand>
</feature>
<dbReference type="KEGG" id="crw:CROST_015760"/>
<dbReference type="EMBL" id="CP096983">
    <property type="protein sequence ID" value="URZ10861.1"/>
    <property type="molecule type" value="Genomic_DNA"/>
</dbReference>
<evidence type="ECO:0000256" key="9">
    <source>
        <dbReference type="HAMAP-Rule" id="MF_00568"/>
    </source>
</evidence>
<feature type="binding site" evidence="9">
    <location>
        <position position="214"/>
    </location>
    <ligand>
        <name>iminosuccinate</name>
        <dbReference type="ChEBI" id="CHEBI:77875"/>
    </ligand>
</feature>
<dbReference type="SUPFAM" id="SSF142754">
    <property type="entry name" value="NadA-like"/>
    <property type="match status" value="1"/>
</dbReference>